<organism evidence="2 3">
    <name type="scientific">Pseudoalteromonas piscicida</name>
    <dbReference type="NCBI Taxonomy" id="43662"/>
    <lineage>
        <taxon>Bacteria</taxon>
        <taxon>Pseudomonadati</taxon>
        <taxon>Pseudomonadota</taxon>
        <taxon>Gammaproteobacteria</taxon>
        <taxon>Alteromonadales</taxon>
        <taxon>Pseudoalteromonadaceae</taxon>
        <taxon>Pseudoalteromonas</taxon>
    </lineage>
</organism>
<protein>
    <submittedName>
        <fullName evidence="2">Uncharacterized protein</fullName>
    </submittedName>
</protein>
<evidence type="ECO:0000313" key="2">
    <source>
        <dbReference type="EMBL" id="AXR01688.1"/>
    </source>
</evidence>
<reference evidence="2 3" key="1">
    <citation type="submission" date="2018-08" db="EMBL/GenBank/DDBJ databases">
        <title>Whole Genome Sequences of Two Pseudoalteromonas piscicida Strains, DE1-A and DE2-A, which Exhibit Strong Antibacterial Activity against Vibrio vulnificus.</title>
        <authorList>
            <person name="Richards G.P."/>
            <person name="Needleman D.S."/>
            <person name="Watson M.A."/>
            <person name="Polson S.W."/>
        </authorList>
    </citation>
    <scope>NUCLEOTIDE SEQUENCE [LARGE SCALE GENOMIC DNA]</scope>
    <source>
        <strain evidence="2 3">DE2-A</strain>
    </source>
</reference>
<dbReference type="AlphaFoldDB" id="A0AAD0RNE5"/>
<keyword evidence="1" id="KW-0812">Transmembrane</keyword>
<name>A0AAD0RNE5_PSEO7</name>
<dbReference type="KEGG" id="ppis:B1L02_11670"/>
<accession>A0AAD0RNE5</accession>
<dbReference type="PANTHER" id="PTHR23542">
    <property type="match status" value="1"/>
</dbReference>
<dbReference type="PANTHER" id="PTHR23542:SF1">
    <property type="entry name" value="MAJOR FACILITATOR SUPERFAMILY (MFS) PROFILE DOMAIN-CONTAINING PROTEIN"/>
    <property type="match status" value="1"/>
</dbReference>
<dbReference type="Proteomes" id="UP000258102">
    <property type="component" value="Chromosome 1"/>
</dbReference>
<feature type="transmembrane region" description="Helical" evidence="1">
    <location>
        <begin position="31"/>
        <end position="50"/>
    </location>
</feature>
<evidence type="ECO:0000256" key="1">
    <source>
        <dbReference type="SAM" id="Phobius"/>
    </source>
</evidence>
<keyword evidence="1" id="KW-1133">Transmembrane helix</keyword>
<evidence type="ECO:0000313" key="3">
    <source>
        <dbReference type="Proteomes" id="UP000258102"/>
    </source>
</evidence>
<keyword evidence="1" id="KW-0472">Membrane</keyword>
<gene>
    <name evidence="2" type="ORF">D0511_06080</name>
</gene>
<sequence length="59" mass="6397">MFISGLAFAPTMIIAMGLVEQSVPKRLLTEALTWLITGIAGGAALTGWVVEHFTVDFRF</sequence>
<dbReference type="EMBL" id="CP031761">
    <property type="protein sequence ID" value="AXR01688.1"/>
    <property type="molecule type" value="Genomic_DNA"/>
</dbReference>
<proteinExistence type="predicted"/>